<protein>
    <submittedName>
        <fullName evidence="1">Uncharacterized protein</fullName>
    </submittedName>
</protein>
<evidence type="ECO:0000313" key="1">
    <source>
        <dbReference type="EMBL" id="RLM54587.1"/>
    </source>
</evidence>
<proteinExistence type="predicted"/>
<dbReference type="EMBL" id="PQIB02000018">
    <property type="protein sequence ID" value="RLM54587.1"/>
    <property type="molecule type" value="Genomic_DNA"/>
</dbReference>
<evidence type="ECO:0000313" key="2">
    <source>
        <dbReference type="Proteomes" id="UP000275267"/>
    </source>
</evidence>
<dbReference type="AlphaFoldDB" id="A0A3L6PAT3"/>
<keyword evidence="2" id="KW-1185">Reference proteome</keyword>
<comment type="caution">
    <text evidence="1">The sequence shown here is derived from an EMBL/GenBank/DDBJ whole genome shotgun (WGS) entry which is preliminary data.</text>
</comment>
<name>A0A3L6PAT3_PANMI</name>
<reference evidence="2" key="1">
    <citation type="journal article" date="2019" name="Nat. Commun.">
        <title>The genome of broomcorn millet.</title>
        <authorList>
            <person name="Zou C."/>
            <person name="Miki D."/>
            <person name="Li D."/>
            <person name="Tang Q."/>
            <person name="Xiao L."/>
            <person name="Rajput S."/>
            <person name="Deng P."/>
            <person name="Jia W."/>
            <person name="Huang R."/>
            <person name="Zhang M."/>
            <person name="Sun Y."/>
            <person name="Hu J."/>
            <person name="Fu X."/>
            <person name="Schnable P.S."/>
            <person name="Li F."/>
            <person name="Zhang H."/>
            <person name="Feng B."/>
            <person name="Zhu X."/>
            <person name="Liu R."/>
            <person name="Schnable J.C."/>
            <person name="Zhu J.-K."/>
            <person name="Zhang H."/>
        </authorList>
    </citation>
    <scope>NUCLEOTIDE SEQUENCE [LARGE SCALE GENOMIC DNA]</scope>
</reference>
<accession>A0A3L6PAT3</accession>
<dbReference type="Proteomes" id="UP000275267">
    <property type="component" value="Unassembled WGS sequence"/>
</dbReference>
<gene>
    <name evidence="1" type="ORF">C2845_PM10G03470</name>
</gene>
<organism evidence="1 2">
    <name type="scientific">Panicum miliaceum</name>
    <name type="common">Proso millet</name>
    <name type="synonym">Broomcorn millet</name>
    <dbReference type="NCBI Taxonomy" id="4540"/>
    <lineage>
        <taxon>Eukaryota</taxon>
        <taxon>Viridiplantae</taxon>
        <taxon>Streptophyta</taxon>
        <taxon>Embryophyta</taxon>
        <taxon>Tracheophyta</taxon>
        <taxon>Spermatophyta</taxon>
        <taxon>Magnoliopsida</taxon>
        <taxon>Liliopsida</taxon>
        <taxon>Poales</taxon>
        <taxon>Poaceae</taxon>
        <taxon>PACMAD clade</taxon>
        <taxon>Panicoideae</taxon>
        <taxon>Panicodae</taxon>
        <taxon>Paniceae</taxon>
        <taxon>Panicinae</taxon>
        <taxon>Panicum</taxon>
        <taxon>Panicum sect. Panicum</taxon>
    </lineage>
</organism>
<sequence length="91" mass="10459">MRLGLGRARLRLPAAMKFASLTDLSLERIKIVEGGARLFARLVSPASCPLLQRLRVARLRFPNFSEALRLELKLSCSRSCGWRTSTWWRWS</sequence>